<feature type="compositionally biased region" description="Low complexity" evidence="5">
    <location>
        <begin position="43"/>
        <end position="54"/>
    </location>
</feature>
<organism evidence="8 9">
    <name type="scientific">Paenibacillus sabuli</name>
    <dbReference type="NCBI Taxonomy" id="2772509"/>
    <lineage>
        <taxon>Bacteria</taxon>
        <taxon>Bacillati</taxon>
        <taxon>Bacillota</taxon>
        <taxon>Bacilli</taxon>
        <taxon>Bacillales</taxon>
        <taxon>Paenibacillaceae</taxon>
        <taxon>Paenibacillus</taxon>
    </lineage>
</organism>
<dbReference type="SUPFAM" id="SSF55383">
    <property type="entry name" value="Copper amine oxidase, domain N"/>
    <property type="match status" value="1"/>
</dbReference>
<evidence type="ECO:0000313" key="9">
    <source>
        <dbReference type="Proteomes" id="UP000621560"/>
    </source>
</evidence>
<dbReference type="Pfam" id="PF13416">
    <property type="entry name" value="SBP_bac_8"/>
    <property type="match status" value="1"/>
</dbReference>
<dbReference type="SUPFAM" id="SSF53850">
    <property type="entry name" value="Periplasmic binding protein-like II"/>
    <property type="match status" value="1"/>
</dbReference>
<evidence type="ECO:0000256" key="1">
    <source>
        <dbReference type="ARBA" id="ARBA00004196"/>
    </source>
</evidence>
<feature type="region of interest" description="Disordered" evidence="5">
    <location>
        <begin position="28"/>
        <end position="56"/>
    </location>
</feature>
<sequence>MKRTRFILPPALAALLATAAIPGPAAHADLTAPPAPPAHNGSPAAPVNTPAAPAEAREAVSPPVYLAGNAEPLALEARLLGGHTLAPAEALLTALGYEVSWNPDMQLIEAQREGRQLRLYMDSPHGEVDGQPQPLPAPARLIEGEPYIPLRWAAQADGRKVDWRSADRSIVIHRQGSIQSTQSLVPLRVVVPVPGDLTEELLALAPMTEALSEQLGATVELTAVKGPHYQDKANLMIAAGDLPDLLYLPEPYLYEPGLLSSIATELTDRIADYPHLAALPEAAWQQIAMGDDAVYGVPRPVSPVDAPFPALRRDLLDRYGLAVPQTMDELLTALREMQAQGERGQLLAAGADGGAFDWALRVYNASGSRLKETDAGIVDTLVSEATRDALQWLRTAYEEGLIDPDYARVTADELPDLLSGDTALGAVAGLDIDLAAAGQANAGDEGTLVELLPLTALRADADAAPITAAGPAHEGLYIIPRMSTAEEAEQALQLLDLLADPQRVLGDPTQDALADELLGDFGHPDQALAGTDSANAPVGIEAVRAARSEIHAAQPAPVQPARWLRNDDRVRWQEWAQELTELQDDVITGRAALADWDDAIAALQADSDYMRILELVNG</sequence>
<evidence type="ECO:0000256" key="6">
    <source>
        <dbReference type="SAM" id="SignalP"/>
    </source>
</evidence>
<evidence type="ECO:0000313" key="8">
    <source>
        <dbReference type="EMBL" id="MBD2844181.1"/>
    </source>
</evidence>
<evidence type="ECO:0000256" key="2">
    <source>
        <dbReference type="ARBA" id="ARBA00008520"/>
    </source>
</evidence>
<keyword evidence="4 6" id="KW-0732">Signal</keyword>
<reference evidence="8" key="1">
    <citation type="submission" date="2020-09" db="EMBL/GenBank/DDBJ databases">
        <title>A novel bacterium of genus Paenibacillus, isolated from South China Sea.</title>
        <authorList>
            <person name="Huang H."/>
            <person name="Mo K."/>
            <person name="Hu Y."/>
        </authorList>
    </citation>
    <scope>NUCLEOTIDE SEQUENCE</scope>
    <source>
        <strain evidence="8">IB182496</strain>
    </source>
</reference>
<dbReference type="Gene3D" id="3.30.457.10">
    <property type="entry name" value="Copper amine oxidase-like, N-terminal domain"/>
    <property type="match status" value="1"/>
</dbReference>
<dbReference type="InterPro" id="IPR036582">
    <property type="entry name" value="Mao_N_sf"/>
</dbReference>
<keyword evidence="9" id="KW-1185">Reference proteome</keyword>
<dbReference type="PANTHER" id="PTHR43649:SF31">
    <property type="entry name" value="SN-GLYCEROL-3-PHOSPHATE-BINDING PERIPLASMIC PROTEIN UGPB"/>
    <property type="match status" value="1"/>
</dbReference>
<evidence type="ECO:0000256" key="3">
    <source>
        <dbReference type="ARBA" id="ARBA00022448"/>
    </source>
</evidence>
<comment type="subcellular location">
    <subcellularLocation>
        <location evidence="1">Cell envelope</location>
    </subcellularLocation>
</comment>
<dbReference type="InterPro" id="IPR006059">
    <property type="entry name" value="SBP"/>
</dbReference>
<gene>
    <name evidence="8" type="ORF">IDH44_03190</name>
</gene>
<evidence type="ECO:0000259" key="7">
    <source>
        <dbReference type="Pfam" id="PF07833"/>
    </source>
</evidence>
<name>A0A927BP77_9BACL</name>
<feature type="domain" description="Copper amine oxidase-like N-terminal" evidence="7">
    <location>
        <begin position="74"/>
        <end position="172"/>
    </location>
</feature>
<dbReference type="EMBL" id="JACXIZ010000008">
    <property type="protein sequence ID" value="MBD2844181.1"/>
    <property type="molecule type" value="Genomic_DNA"/>
</dbReference>
<dbReference type="InterPro" id="IPR050490">
    <property type="entry name" value="Bact_solute-bd_prot1"/>
</dbReference>
<evidence type="ECO:0000256" key="4">
    <source>
        <dbReference type="ARBA" id="ARBA00022729"/>
    </source>
</evidence>
<accession>A0A927BP77</accession>
<dbReference type="Pfam" id="PF07833">
    <property type="entry name" value="Cu_amine_oxidN1"/>
    <property type="match status" value="1"/>
</dbReference>
<dbReference type="Proteomes" id="UP000621560">
    <property type="component" value="Unassembled WGS sequence"/>
</dbReference>
<keyword evidence="3" id="KW-0813">Transport</keyword>
<dbReference type="AlphaFoldDB" id="A0A927BP77"/>
<evidence type="ECO:0000256" key="5">
    <source>
        <dbReference type="SAM" id="MobiDB-lite"/>
    </source>
</evidence>
<comment type="similarity">
    <text evidence="2">Belongs to the bacterial solute-binding protein 1 family.</text>
</comment>
<protein>
    <submittedName>
        <fullName evidence="8">Extracellular solute-binding protein</fullName>
    </submittedName>
</protein>
<dbReference type="GO" id="GO:0030313">
    <property type="term" value="C:cell envelope"/>
    <property type="evidence" value="ECO:0007669"/>
    <property type="project" value="UniProtKB-SubCell"/>
</dbReference>
<feature type="chain" id="PRO_5038037101" evidence="6">
    <location>
        <begin position="29"/>
        <end position="618"/>
    </location>
</feature>
<proteinExistence type="inferred from homology"/>
<comment type="caution">
    <text evidence="8">The sequence shown here is derived from an EMBL/GenBank/DDBJ whole genome shotgun (WGS) entry which is preliminary data.</text>
</comment>
<dbReference type="PANTHER" id="PTHR43649">
    <property type="entry name" value="ARABINOSE-BINDING PROTEIN-RELATED"/>
    <property type="match status" value="1"/>
</dbReference>
<dbReference type="Gene3D" id="3.40.190.10">
    <property type="entry name" value="Periplasmic binding protein-like II"/>
    <property type="match status" value="1"/>
</dbReference>
<dbReference type="InterPro" id="IPR012854">
    <property type="entry name" value="Cu_amine_oxidase-like_N"/>
</dbReference>
<dbReference type="RefSeq" id="WP_190914634.1">
    <property type="nucleotide sequence ID" value="NZ_JACXIZ010000008.1"/>
</dbReference>
<feature type="signal peptide" evidence="6">
    <location>
        <begin position="1"/>
        <end position="28"/>
    </location>
</feature>